<evidence type="ECO:0000256" key="4">
    <source>
        <dbReference type="ARBA" id="ARBA00022989"/>
    </source>
</evidence>
<proteinExistence type="inferred from homology"/>
<name>A0ABS9H3H7_9BACL</name>
<evidence type="ECO:0000256" key="6">
    <source>
        <dbReference type="ARBA" id="ARBA00038076"/>
    </source>
</evidence>
<feature type="region of interest" description="Disordered" evidence="7">
    <location>
        <begin position="238"/>
        <end position="261"/>
    </location>
</feature>
<feature type="transmembrane region" description="Helical" evidence="8">
    <location>
        <begin position="403"/>
        <end position="429"/>
    </location>
</feature>
<comment type="subcellular location">
    <subcellularLocation>
        <location evidence="1">Cell membrane</location>
        <topology evidence="1">Multi-pass membrane protein</topology>
    </subcellularLocation>
</comment>
<evidence type="ECO:0000256" key="5">
    <source>
        <dbReference type="ARBA" id="ARBA00023136"/>
    </source>
</evidence>
<feature type="domain" description="MacB-like periplasmic core" evidence="10">
    <location>
        <begin position="22"/>
        <end position="228"/>
    </location>
</feature>
<dbReference type="PANTHER" id="PTHR30572:SF4">
    <property type="entry name" value="ABC TRANSPORTER PERMEASE YTRF"/>
    <property type="match status" value="1"/>
</dbReference>
<dbReference type="InterPro" id="IPR003838">
    <property type="entry name" value="ABC3_permease_C"/>
</dbReference>
<keyword evidence="2" id="KW-1003">Cell membrane</keyword>
<comment type="caution">
    <text evidence="11">The sequence shown here is derived from an EMBL/GenBank/DDBJ whole genome shotgun (WGS) entry which is preliminary data.</text>
</comment>
<evidence type="ECO:0000313" key="12">
    <source>
        <dbReference type="Proteomes" id="UP001649381"/>
    </source>
</evidence>
<dbReference type="InterPro" id="IPR025857">
    <property type="entry name" value="MacB_PCD"/>
</dbReference>
<evidence type="ECO:0000256" key="8">
    <source>
        <dbReference type="SAM" id="Phobius"/>
    </source>
</evidence>
<evidence type="ECO:0000259" key="10">
    <source>
        <dbReference type="Pfam" id="PF12704"/>
    </source>
</evidence>
<gene>
    <name evidence="11" type="ORF">L2716_11720</name>
</gene>
<dbReference type="InterPro" id="IPR050250">
    <property type="entry name" value="Macrolide_Exporter_MacB"/>
</dbReference>
<protein>
    <submittedName>
        <fullName evidence="11">ABC transporter permease</fullName>
    </submittedName>
</protein>
<dbReference type="PANTHER" id="PTHR30572">
    <property type="entry name" value="MEMBRANE COMPONENT OF TRANSPORTER-RELATED"/>
    <property type="match status" value="1"/>
</dbReference>
<feature type="transmembrane region" description="Helical" evidence="8">
    <location>
        <begin position="21"/>
        <end position="45"/>
    </location>
</feature>
<dbReference type="PROSITE" id="PS51257">
    <property type="entry name" value="PROKAR_LIPOPROTEIN"/>
    <property type="match status" value="1"/>
</dbReference>
<evidence type="ECO:0000313" key="11">
    <source>
        <dbReference type="EMBL" id="MCF6138397.1"/>
    </source>
</evidence>
<evidence type="ECO:0000256" key="1">
    <source>
        <dbReference type="ARBA" id="ARBA00004651"/>
    </source>
</evidence>
<accession>A0ABS9H3H7</accession>
<feature type="domain" description="ABC3 transporter permease C-terminal" evidence="9">
    <location>
        <begin position="311"/>
        <end position="438"/>
    </location>
</feature>
<dbReference type="Proteomes" id="UP001649381">
    <property type="component" value="Unassembled WGS sequence"/>
</dbReference>
<evidence type="ECO:0000256" key="7">
    <source>
        <dbReference type="SAM" id="MobiDB-lite"/>
    </source>
</evidence>
<evidence type="ECO:0000256" key="3">
    <source>
        <dbReference type="ARBA" id="ARBA00022692"/>
    </source>
</evidence>
<keyword evidence="12" id="KW-1185">Reference proteome</keyword>
<evidence type="ECO:0000259" key="9">
    <source>
        <dbReference type="Pfam" id="PF02687"/>
    </source>
</evidence>
<keyword evidence="5 8" id="KW-0472">Membrane</keyword>
<comment type="similarity">
    <text evidence="6">Belongs to the ABC-4 integral membrane protein family.</text>
</comment>
<dbReference type="EMBL" id="JAKIJS010000001">
    <property type="protein sequence ID" value="MCF6138397.1"/>
    <property type="molecule type" value="Genomic_DNA"/>
</dbReference>
<dbReference type="RefSeq" id="WP_236334825.1">
    <property type="nucleotide sequence ID" value="NZ_JAKIJS010000001.1"/>
</dbReference>
<keyword evidence="3 8" id="KW-0812">Transmembrane</keyword>
<feature type="compositionally biased region" description="Acidic residues" evidence="7">
    <location>
        <begin position="252"/>
        <end position="261"/>
    </location>
</feature>
<feature type="transmembrane region" description="Helical" evidence="8">
    <location>
        <begin position="363"/>
        <end position="383"/>
    </location>
</feature>
<evidence type="ECO:0000256" key="2">
    <source>
        <dbReference type="ARBA" id="ARBA00022475"/>
    </source>
</evidence>
<reference evidence="11 12" key="1">
    <citation type="submission" date="2022-01" db="EMBL/GenBank/DDBJ databases">
        <title>Alkalihalobacillus sp. EGI L200015, a novel bacterium isolated from a salt lake sediment.</title>
        <authorList>
            <person name="Gao L."/>
            <person name="Fang B.-Z."/>
            <person name="Li W.-J."/>
        </authorList>
    </citation>
    <scope>NUCLEOTIDE SEQUENCE [LARGE SCALE GENOMIC DNA]</scope>
    <source>
        <strain evidence="11 12">KCTC 12718</strain>
    </source>
</reference>
<sequence length="448" mass="49867">MKFRDQFKFVRTNMKKNKSRIFMTVLATAMGCAFLIVLASVAFGIQESFVEEMTSGQLMTEIQVHGKEEKNQLTIEDIEYFESLENVDAVTRRNYLRQDAVFLLDQYRHTGGSIVVHYPSEVKAGFELSEGRLPQSEDEVVVGYDFAKGLAAWNGEGEPPYGEDGVVKEELSYNGEVLNKTIRMDVKKVQEKKETTKQFDLKIVGIGKKPTREWMHNREVYISQAVLSKVEAFTGMKNGEIGDPNAPPSENPESEASTEETYDEVKIYANHAESVKHISDSIKDKGYYSYSVVSEMEQMNLIFLIAKSGLIFIGTIAIIIASIGIYNTMTMAVTERAPDIGIMKAIGANPNTIKRIFLIESSYIGLLGALFGTLVAYGISYLVNLFLPMILGGAFGEQPPEDFMFSSIPLSLTLISISICLIVTIISGLRPASRATKVDVLKAMRREV</sequence>
<dbReference type="Pfam" id="PF12704">
    <property type="entry name" value="MacB_PCD"/>
    <property type="match status" value="1"/>
</dbReference>
<keyword evidence="4 8" id="KW-1133">Transmembrane helix</keyword>
<organism evidence="11 12">
    <name type="scientific">Pseudalkalibacillus berkeleyi</name>
    <dbReference type="NCBI Taxonomy" id="1069813"/>
    <lineage>
        <taxon>Bacteria</taxon>
        <taxon>Bacillati</taxon>
        <taxon>Bacillota</taxon>
        <taxon>Bacilli</taxon>
        <taxon>Bacillales</taxon>
        <taxon>Fictibacillaceae</taxon>
        <taxon>Pseudalkalibacillus</taxon>
    </lineage>
</organism>
<feature type="transmembrane region" description="Helical" evidence="8">
    <location>
        <begin position="301"/>
        <end position="326"/>
    </location>
</feature>
<dbReference type="Pfam" id="PF02687">
    <property type="entry name" value="FtsX"/>
    <property type="match status" value="1"/>
</dbReference>